<name>A0A1R4ABT5_BABMR</name>
<dbReference type="Pfam" id="PF13385">
    <property type="entry name" value="Laminin_G_3"/>
    <property type="match status" value="1"/>
</dbReference>
<dbReference type="Gene3D" id="2.60.120.200">
    <property type="match status" value="1"/>
</dbReference>
<reference evidence="3 4" key="1">
    <citation type="journal article" date="2012" name="Nucleic Acids Res.">
        <title>Sequencing of the smallest Apicomplexan genome from the human pathogen Babesia microti.</title>
        <authorList>
            <person name="Cornillot E."/>
            <person name="Hadj-Kaddour K."/>
            <person name="Dassouli A."/>
            <person name="Noel B."/>
            <person name="Ranwez V."/>
            <person name="Vacherie B."/>
            <person name="Augagneur Y."/>
            <person name="Bres V."/>
            <person name="Duclos A."/>
            <person name="Randazzo S."/>
            <person name="Carcy B."/>
            <person name="Debierre-Grockiego F."/>
            <person name="Delbecq S."/>
            <person name="Moubri-Menage K."/>
            <person name="Shams-Eldin H."/>
            <person name="Usmani-Brown S."/>
            <person name="Bringaud F."/>
            <person name="Wincker P."/>
            <person name="Vivares C.P."/>
            <person name="Schwarz R.T."/>
            <person name="Schetters T.P."/>
            <person name="Krause P.J."/>
            <person name="Gorenflot A."/>
            <person name="Berry V."/>
            <person name="Barbe V."/>
            <person name="Ben Mamoun C."/>
        </authorList>
    </citation>
    <scope>NUCLEOTIDE SEQUENCE [LARGE SCALE GENOMIC DNA]</scope>
    <source>
        <strain evidence="3 4">RI</strain>
    </source>
</reference>
<feature type="chain" id="PRO_5013272317" evidence="1">
    <location>
        <begin position="23"/>
        <end position="343"/>
    </location>
</feature>
<proteinExistence type="predicted"/>
<evidence type="ECO:0000256" key="1">
    <source>
        <dbReference type="SAM" id="SignalP"/>
    </source>
</evidence>
<dbReference type="OrthoDB" id="347083at2759"/>
<dbReference type="KEGG" id="bmic:BMR1_03g02590"/>
<dbReference type="GeneID" id="24425160"/>
<dbReference type="SUPFAM" id="SSF49899">
    <property type="entry name" value="Concanavalin A-like lectins/glucanases"/>
    <property type="match status" value="1"/>
</dbReference>
<dbReference type="AlphaFoldDB" id="A0A1R4ABT5"/>
<keyword evidence="4" id="KW-1185">Reference proteome</keyword>
<dbReference type="InterPro" id="IPR058332">
    <property type="entry name" value="DUF8019"/>
</dbReference>
<dbReference type="VEuPathDB" id="PiroplasmaDB:BMR1_03g02590"/>
<keyword evidence="1" id="KW-0732">Signal</keyword>
<evidence type="ECO:0000259" key="2">
    <source>
        <dbReference type="Pfam" id="PF26058"/>
    </source>
</evidence>
<dbReference type="PANTHER" id="PTHR42535:SF2">
    <property type="entry name" value="CHROMOSOME UNDETERMINED SCAFFOLD_146, WHOLE GENOME SHOTGUN SEQUENCE"/>
    <property type="match status" value="1"/>
</dbReference>
<dbReference type="InterPro" id="IPR013320">
    <property type="entry name" value="ConA-like_dom_sf"/>
</dbReference>
<dbReference type="Pfam" id="PF26058">
    <property type="entry name" value="DUF8019"/>
    <property type="match status" value="1"/>
</dbReference>
<feature type="domain" description="DUF8019" evidence="2">
    <location>
        <begin position="273"/>
        <end position="340"/>
    </location>
</feature>
<dbReference type="PANTHER" id="PTHR42535">
    <property type="entry name" value="OOKINETE PROTEIN, PUTATIVE-RELATED"/>
    <property type="match status" value="1"/>
</dbReference>
<evidence type="ECO:0000313" key="4">
    <source>
        <dbReference type="Proteomes" id="UP000002899"/>
    </source>
</evidence>
<dbReference type="Proteomes" id="UP000002899">
    <property type="component" value="Chromosome III"/>
</dbReference>
<gene>
    <name evidence="3" type="ORF">BMR1_03g02590</name>
</gene>
<accession>A0A1R4ABT5</accession>
<organism evidence="3 4">
    <name type="scientific">Babesia microti (strain RI)</name>
    <dbReference type="NCBI Taxonomy" id="1133968"/>
    <lineage>
        <taxon>Eukaryota</taxon>
        <taxon>Sar</taxon>
        <taxon>Alveolata</taxon>
        <taxon>Apicomplexa</taxon>
        <taxon>Aconoidasida</taxon>
        <taxon>Piroplasmida</taxon>
        <taxon>Babesiidae</taxon>
        <taxon>Babesia</taxon>
    </lineage>
</organism>
<feature type="signal peptide" evidence="1">
    <location>
        <begin position="1"/>
        <end position="22"/>
    </location>
</feature>
<reference evidence="3 4" key="2">
    <citation type="journal article" date="2013" name="PLoS ONE">
        <title>Whole genome mapping and re-organization of the nuclear and mitochondrial genomes of Babesia microti isolates.</title>
        <authorList>
            <person name="Cornillot E."/>
            <person name="Dassouli A."/>
            <person name="Garg A."/>
            <person name="Pachikara N."/>
            <person name="Randazzo S."/>
            <person name="Depoix D."/>
            <person name="Carcy B."/>
            <person name="Delbecq S."/>
            <person name="Frutos R."/>
            <person name="Silva J.C."/>
            <person name="Sutton R."/>
            <person name="Krause P.J."/>
            <person name="Mamoun C.B."/>
        </authorList>
    </citation>
    <scope>NUCLEOTIDE SEQUENCE [LARGE SCALE GENOMIC DNA]</scope>
    <source>
        <strain evidence="3 4">RI</strain>
    </source>
</reference>
<protein>
    <submittedName>
        <fullName evidence="3">Secreted ookinete protein, putative (PSOP17)</fullName>
    </submittedName>
</protein>
<dbReference type="RefSeq" id="XP_021338635.1">
    <property type="nucleotide sequence ID" value="XM_021482074.1"/>
</dbReference>
<evidence type="ECO:0000313" key="3">
    <source>
        <dbReference type="EMBL" id="SJK86479.1"/>
    </source>
</evidence>
<dbReference type="EMBL" id="LN871598">
    <property type="protein sequence ID" value="SJK86479.1"/>
    <property type="molecule type" value="Genomic_DNA"/>
</dbReference>
<sequence>MNSKCYLGYLIYLLSFVTCVTCVDLDKCSIVVDSGICIADNRKLILGPPLIPNLALHLTFDELNPVDSSGFGNHPTGSLFPAPGFAGSGSSALFRQSYIYTTHFEALNSNDFSYTFYIYLLHDLKSLAASKKLNQFCPVIHKGYMMENAVEAAPAILINPRSGQIKVAISIDANNTKEFTSNFKLSPSVWYHIALVKQANNTRLYVNGILDSSESFEHLNIRYNGLSLFIGSAPYAASCDLPLLLDEFKIYTAAIGQNSIQAEASIFMGGVEPSYVYLGCTNCSKEEGEKSCPSNYHLCNKLELYTGGYHVAKRLGLTMNLIMISAYPEPERGIALCCRNLPI</sequence>
<reference evidence="3 4" key="3">
    <citation type="journal article" date="2016" name="Sci. Rep.">
        <title>Genome-wide diversity and gene expression profiling of Babesia microti isolates identify polymorphic genes that mediate host-pathogen interactions.</title>
        <authorList>
            <person name="Silva J.C."/>
            <person name="Cornillot E."/>
            <person name="McCracken C."/>
            <person name="Usmani-Brown S."/>
            <person name="Dwivedi A."/>
            <person name="Ifeonu O.O."/>
            <person name="Crabtree J."/>
            <person name="Gotia H.T."/>
            <person name="Virji A.Z."/>
            <person name="Reynes C."/>
            <person name="Colinge J."/>
            <person name="Kumar V."/>
            <person name="Lawres L."/>
            <person name="Pazzi J.E."/>
            <person name="Pablo J.V."/>
            <person name="Hung C."/>
            <person name="Brancato J."/>
            <person name="Kumari P."/>
            <person name="Orvis J."/>
            <person name="Tretina K."/>
            <person name="Chibucos M."/>
            <person name="Ott S."/>
            <person name="Sadzewicz L."/>
            <person name="Sengamalay N."/>
            <person name="Shetty A.C."/>
            <person name="Su Q."/>
            <person name="Tallon L."/>
            <person name="Fraser C.M."/>
            <person name="Frutos R."/>
            <person name="Molina D.M."/>
            <person name="Krause P.J."/>
            <person name="Ben Mamoun C."/>
        </authorList>
    </citation>
    <scope>NUCLEOTIDE SEQUENCE [LARGE SCALE GENOMIC DNA]</scope>
    <source>
        <strain evidence="3 4">RI</strain>
    </source>
</reference>